<evidence type="ECO:0000259" key="9">
    <source>
        <dbReference type="PROSITE" id="PS50929"/>
    </source>
</evidence>
<name>A0ABY3AZS3_9BACL</name>
<comment type="caution">
    <text evidence="10">The sequence shown here is derived from an EMBL/GenBank/DDBJ whole genome shotgun (WGS) entry which is preliminary data.</text>
</comment>
<feature type="domain" description="ABC transmembrane type-1" evidence="9">
    <location>
        <begin position="36"/>
        <end position="319"/>
    </location>
</feature>
<feature type="transmembrane region" description="Helical" evidence="7">
    <location>
        <begin position="176"/>
        <end position="195"/>
    </location>
</feature>
<dbReference type="SMART" id="SM00382">
    <property type="entry name" value="AAA"/>
    <property type="match status" value="1"/>
</dbReference>
<dbReference type="InterPro" id="IPR011527">
    <property type="entry name" value="ABC1_TM_dom"/>
</dbReference>
<evidence type="ECO:0000313" key="11">
    <source>
        <dbReference type="Proteomes" id="UP000319219"/>
    </source>
</evidence>
<dbReference type="PROSITE" id="PS00211">
    <property type="entry name" value="ABC_TRANSPORTER_1"/>
    <property type="match status" value="1"/>
</dbReference>
<dbReference type="InterPro" id="IPR017871">
    <property type="entry name" value="ABC_transporter-like_CS"/>
</dbReference>
<evidence type="ECO:0000256" key="5">
    <source>
        <dbReference type="ARBA" id="ARBA00022989"/>
    </source>
</evidence>
<reference evidence="10 11" key="1">
    <citation type="submission" date="2019-07" db="EMBL/GenBank/DDBJ databases">
        <title>Paenibacillus ottowii sp. nov. isolated from a fermentation system processing bovine manure.</title>
        <authorList>
            <person name="Velazquez L.F."/>
            <person name="Rajbanshi S."/>
            <person name="Guan S."/>
            <person name="Hinchee M."/>
            <person name="Welsh A."/>
        </authorList>
    </citation>
    <scope>NUCLEOTIDE SEQUENCE [LARGE SCALE GENOMIC DNA]</scope>
    <source>
        <strain evidence="10 11">MS2379</strain>
    </source>
</reference>
<evidence type="ECO:0000259" key="8">
    <source>
        <dbReference type="PROSITE" id="PS50893"/>
    </source>
</evidence>
<dbReference type="PANTHER" id="PTHR43394:SF1">
    <property type="entry name" value="ATP-BINDING CASSETTE SUB-FAMILY B MEMBER 10, MITOCHONDRIAL"/>
    <property type="match status" value="1"/>
</dbReference>
<evidence type="ECO:0000256" key="2">
    <source>
        <dbReference type="ARBA" id="ARBA00022692"/>
    </source>
</evidence>
<dbReference type="EMBL" id="VIJZ01000010">
    <property type="protein sequence ID" value="TQR96879.1"/>
    <property type="molecule type" value="Genomic_DNA"/>
</dbReference>
<feature type="transmembrane region" description="Helical" evidence="7">
    <location>
        <begin position="152"/>
        <end position="170"/>
    </location>
</feature>
<comment type="subcellular location">
    <subcellularLocation>
        <location evidence="1">Cell membrane</location>
        <topology evidence="1">Multi-pass membrane protein</topology>
    </subcellularLocation>
</comment>
<dbReference type="InterPro" id="IPR039421">
    <property type="entry name" value="Type_1_exporter"/>
</dbReference>
<keyword evidence="6 7" id="KW-0472">Membrane</keyword>
<dbReference type="RefSeq" id="WP_142614281.1">
    <property type="nucleotide sequence ID" value="NZ_VIJZ01000010.1"/>
</dbReference>
<keyword evidence="3" id="KW-0547">Nucleotide-binding</keyword>
<dbReference type="Proteomes" id="UP000319219">
    <property type="component" value="Unassembled WGS sequence"/>
</dbReference>
<evidence type="ECO:0000256" key="6">
    <source>
        <dbReference type="ARBA" id="ARBA00023136"/>
    </source>
</evidence>
<dbReference type="SUPFAM" id="SSF52540">
    <property type="entry name" value="P-loop containing nucleoside triphosphate hydrolases"/>
    <property type="match status" value="1"/>
</dbReference>
<keyword evidence="11" id="KW-1185">Reference proteome</keyword>
<evidence type="ECO:0000256" key="1">
    <source>
        <dbReference type="ARBA" id="ARBA00004651"/>
    </source>
</evidence>
<evidence type="ECO:0000256" key="4">
    <source>
        <dbReference type="ARBA" id="ARBA00022840"/>
    </source>
</evidence>
<dbReference type="Gene3D" id="3.40.50.300">
    <property type="entry name" value="P-loop containing nucleotide triphosphate hydrolases"/>
    <property type="match status" value="1"/>
</dbReference>
<dbReference type="PROSITE" id="PS50929">
    <property type="entry name" value="ABC_TM1F"/>
    <property type="match status" value="1"/>
</dbReference>
<proteinExistence type="predicted"/>
<evidence type="ECO:0000313" key="10">
    <source>
        <dbReference type="EMBL" id="TQR96879.1"/>
    </source>
</evidence>
<dbReference type="InterPro" id="IPR027417">
    <property type="entry name" value="P-loop_NTPase"/>
</dbReference>
<dbReference type="PANTHER" id="PTHR43394">
    <property type="entry name" value="ATP-DEPENDENT PERMEASE MDL1, MITOCHONDRIAL"/>
    <property type="match status" value="1"/>
</dbReference>
<dbReference type="InterPro" id="IPR003439">
    <property type="entry name" value="ABC_transporter-like_ATP-bd"/>
</dbReference>
<keyword evidence="4 10" id="KW-0067">ATP-binding</keyword>
<feature type="transmembrane region" description="Helical" evidence="7">
    <location>
        <begin position="260"/>
        <end position="286"/>
    </location>
</feature>
<keyword evidence="2 7" id="KW-0812">Transmembrane</keyword>
<organism evidence="10 11">
    <name type="scientific">Paenibacillus ottowii</name>
    <dbReference type="NCBI Taxonomy" id="2315729"/>
    <lineage>
        <taxon>Bacteria</taxon>
        <taxon>Bacillati</taxon>
        <taxon>Bacillota</taxon>
        <taxon>Bacilli</taxon>
        <taxon>Bacillales</taxon>
        <taxon>Paenibacillaceae</taxon>
        <taxon>Paenibacillus</taxon>
    </lineage>
</organism>
<dbReference type="PROSITE" id="PS50893">
    <property type="entry name" value="ABC_TRANSPORTER_2"/>
    <property type="match status" value="1"/>
</dbReference>
<feature type="domain" description="ABC transporter" evidence="8">
    <location>
        <begin position="360"/>
        <end position="600"/>
    </location>
</feature>
<protein>
    <submittedName>
        <fullName evidence="10">ABC transporter ATP-binding protein</fullName>
    </submittedName>
</protein>
<evidence type="ECO:0000256" key="3">
    <source>
        <dbReference type="ARBA" id="ARBA00022741"/>
    </source>
</evidence>
<feature type="transmembrane region" description="Helical" evidence="7">
    <location>
        <begin position="76"/>
        <end position="94"/>
    </location>
</feature>
<feature type="transmembrane region" description="Helical" evidence="7">
    <location>
        <begin position="33"/>
        <end position="56"/>
    </location>
</feature>
<dbReference type="InterPro" id="IPR003593">
    <property type="entry name" value="AAA+_ATPase"/>
</dbReference>
<dbReference type="InterPro" id="IPR036640">
    <property type="entry name" value="ABC1_TM_sf"/>
</dbReference>
<gene>
    <name evidence="10" type="ORF">FKV70_21400</name>
</gene>
<accession>A0ABY3AZS3</accession>
<dbReference type="Pfam" id="PF00005">
    <property type="entry name" value="ABC_tran"/>
    <property type="match status" value="1"/>
</dbReference>
<dbReference type="Gene3D" id="1.20.1560.10">
    <property type="entry name" value="ABC transporter type 1, transmembrane domain"/>
    <property type="match status" value="1"/>
</dbReference>
<dbReference type="GO" id="GO:0005524">
    <property type="term" value="F:ATP binding"/>
    <property type="evidence" value="ECO:0007669"/>
    <property type="project" value="UniProtKB-KW"/>
</dbReference>
<evidence type="ECO:0000256" key="7">
    <source>
        <dbReference type="SAM" id="Phobius"/>
    </source>
</evidence>
<dbReference type="SUPFAM" id="SSF90123">
    <property type="entry name" value="ABC transporter transmembrane region"/>
    <property type="match status" value="1"/>
</dbReference>
<keyword evidence="5 7" id="KW-1133">Transmembrane helix</keyword>
<sequence>MEREADHLNIRAIFHSFQYWPKLTKLLWNTKPIYFIIIIIGYLLKGILPIANLLSIQYLVSEIETRPLSHMLQISIVYPLVLVMFSGLLISSLIEYSDKLFQITLINQLQTLIVQQTSTFNLSDFENPQIHNQLKRVQNDSIDRPIQIYKELINLLSSMVTLCSSIAILLAFRWWILLILILSPLASFYSLLRFTQIQYIAQKKRAPLQRKSRYINYLLTNDKSFKEILLYQLSDYLTAKYKSIFDIFYKEDKYLAKKRITLYLSFQVISTLVIAITLIMIIQITWKDKLLVGSVYALVQAVLLTNQNINTVSQGLISLCDHNLYLDELFAFFNIKHRQENSSMLLRESDICADSTIECIEFKNVSFAYPVQKELALKDISFKMKRGEPLALVGRNGSGKTTVIKLLTGLYEEFEGDILINSISIRNYNKEMLYKKVGVIFQDFVQFDFSVRENIGFGSIGDLELDTRIWELAQQTGVDSVIRNLPNQLEHQLGRNFEGGVQLSGGQWQKMAISRALFKEADVYVLDEPSSFLDPESEKQVFRQFQNYVMDRLCLYISHRYTSVLYADKILVMEKGQIVEEGTHQELIKSRGFYYNLFSDEIHTFQKALVTNDTR</sequence>